<dbReference type="PROSITE" id="PS50885">
    <property type="entry name" value="HAMP"/>
    <property type="match status" value="1"/>
</dbReference>
<evidence type="ECO:0000259" key="7">
    <source>
        <dbReference type="PROSITE" id="PS50885"/>
    </source>
</evidence>
<evidence type="ECO:0000256" key="1">
    <source>
        <dbReference type="ARBA" id="ARBA00004370"/>
    </source>
</evidence>
<dbReference type="PANTHER" id="PTHR32089">
    <property type="entry name" value="METHYL-ACCEPTING CHEMOTAXIS PROTEIN MCPB"/>
    <property type="match status" value="1"/>
</dbReference>
<comment type="similarity">
    <text evidence="3">Belongs to the methyl-accepting chemotaxis (MCP) protein family.</text>
</comment>
<keyword evidence="5" id="KW-0812">Transmembrane</keyword>
<dbReference type="GO" id="GO:0016020">
    <property type="term" value="C:membrane"/>
    <property type="evidence" value="ECO:0007669"/>
    <property type="project" value="UniProtKB-SubCell"/>
</dbReference>
<keyword evidence="9" id="KW-1185">Reference proteome</keyword>
<dbReference type="RefSeq" id="WP_194116145.1">
    <property type="nucleotide sequence ID" value="NZ_JADFUA010000005.1"/>
</dbReference>
<evidence type="ECO:0000256" key="4">
    <source>
        <dbReference type="PROSITE-ProRule" id="PRU00284"/>
    </source>
</evidence>
<dbReference type="Pfam" id="PF00015">
    <property type="entry name" value="MCPsignal"/>
    <property type="match status" value="1"/>
</dbReference>
<dbReference type="InterPro" id="IPR003660">
    <property type="entry name" value="HAMP_dom"/>
</dbReference>
<sequence>MLNQINIAKRIALGFAILLLFILLICLAALYNQQRLQAVSSDMMHHTLRYSLALDDARYQVGNLRRYEKDMFLNIAKSEKVSEYKKKWDETLEKAGKALKQATEAARPEQQADVQKLEASLAAYAQGLNAVHQEITAGQVTTPADANAAMDKHKAAVRKLGDDITALTDASLEAAMKIDDQLDAISDSNRSKLITLGAIALVLAVAAAFYITNSIRRPLAQMQDMIRSIDESKQINLRLPILGNDEVSATSASMNNLLAGMGKVIGAAKQNSTQLFTASQELANAASQVSSASGMQAEAASSTAAAVEELAVSVNMISDNSRSLEADARNVAGTAAASSSRARAAADEILQIAEAIGHSTTLIGKLNQRSDEIGSIAMVIKEIADQTNLLALNAAIEAARAGELGRGFAVVADEVRKLAERTTQATVEITSKIQAVQQDTAEASRGMQQASGRVDQGVETTQEVSSALGEIEAMANSTVAHVSSIAIALKEQSQASQEIARHVERISQASEENNMAARSTNELSQRLTGLASQLDGIIQQYRT</sequence>
<dbReference type="Pfam" id="PF12729">
    <property type="entry name" value="4HB_MCP_1"/>
    <property type="match status" value="1"/>
</dbReference>
<dbReference type="InterPro" id="IPR024478">
    <property type="entry name" value="HlyB_4HB_MCP"/>
</dbReference>
<dbReference type="SUPFAM" id="SSF58104">
    <property type="entry name" value="Methyl-accepting chemotaxis protein (MCP) signaling domain"/>
    <property type="match status" value="1"/>
</dbReference>
<dbReference type="Gene3D" id="1.10.287.950">
    <property type="entry name" value="Methyl-accepting chemotaxis protein"/>
    <property type="match status" value="1"/>
</dbReference>
<dbReference type="Gene3D" id="1.20.1420.10">
    <property type="entry name" value="Talin, central domain"/>
    <property type="match status" value="1"/>
</dbReference>
<dbReference type="AlphaFoldDB" id="A0A8J7FP23"/>
<evidence type="ECO:0000313" key="9">
    <source>
        <dbReference type="Proteomes" id="UP000604481"/>
    </source>
</evidence>
<evidence type="ECO:0000259" key="6">
    <source>
        <dbReference type="PROSITE" id="PS50111"/>
    </source>
</evidence>
<dbReference type="SMART" id="SM00283">
    <property type="entry name" value="MA"/>
    <property type="match status" value="1"/>
</dbReference>
<dbReference type="GO" id="GO:0006935">
    <property type="term" value="P:chemotaxis"/>
    <property type="evidence" value="ECO:0007669"/>
    <property type="project" value="UniProtKB-ARBA"/>
</dbReference>
<dbReference type="EMBL" id="JADFUA010000005">
    <property type="protein sequence ID" value="MBE9609614.1"/>
    <property type="molecule type" value="Genomic_DNA"/>
</dbReference>
<dbReference type="InterPro" id="IPR004089">
    <property type="entry name" value="MCPsignal_dom"/>
</dbReference>
<comment type="subcellular location">
    <subcellularLocation>
        <location evidence="1">Membrane</location>
    </subcellularLocation>
</comment>
<reference evidence="8 9" key="1">
    <citation type="submission" date="2020-10" db="EMBL/GenBank/DDBJ databases">
        <title>The genome sequence of Chitinilyticum litopenaei 4Y14.</title>
        <authorList>
            <person name="Liu Y."/>
        </authorList>
    </citation>
    <scope>NUCLEOTIDE SEQUENCE [LARGE SCALE GENOMIC DNA]</scope>
    <source>
        <strain evidence="8 9">4Y14</strain>
    </source>
</reference>
<dbReference type="CDD" id="cd11386">
    <property type="entry name" value="MCP_signal"/>
    <property type="match status" value="1"/>
</dbReference>
<gene>
    <name evidence="8" type="ORF">INR99_09635</name>
</gene>
<feature type="transmembrane region" description="Helical" evidence="5">
    <location>
        <begin position="12"/>
        <end position="31"/>
    </location>
</feature>
<comment type="caution">
    <text evidence="8">The sequence shown here is derived from an EMBL/GenBank/DDBJ whole genome shotgun (WGS) entry which is preliminary data.</text>
</comment>
<name>A0A8J7FP23_9NEIS</name>
<keyword evidence="2 4" id="KW-0807">Transducer</keyword>
<evidence type="ECO:0000256" key="2">
    <source>
        <dbReference type="ARBA" id="ARBA00023224"/>
    </source>
</evidence>
<feature type="domain" description="HAMP" evidence="7">
    <location>
        <begin position="213"/>
        <end position="266"/>
    </location>
</feature>
<evidence type="ECO:0000256" key="5">
    <source>
        <dbReference type="SAM" id="Phobius"/>
    </source>
</evidence>
<dbReference type="PROSITE" id="PS50111">
    <property type="entry name" value="CHEMOTAXIS_TRANSDUC_2"/>
    <property type="match status" value="1"/>
</dbReference>
<feature type="transmembrane region" description="Helical" evidence="5">
    <location>
        <begin position="193"/>
        <end position="212"/>
    </location>
</feature>
<dbReference type="PANTHER" id="PTHR32089:SF112">
    <property type="entry name" value="LYSOZYME-LIKE PROTEIN-RELATED"/>
    <property type="match status" value="1"/>
</dbReference>
<proteinExistence type="inferred from homology"/>
<accession>A0A8J7FP23</accession>
<keyword evidence="5" id="KW-1133">Transmembrane helix</keyword>
<protein>
    <submittedName>
        <fullName evidence="8">Methyl-accepting chemotaxis protein</fullName>
    </submittedName>
</protein>
<feature type="domain" description="Methyl-accepting transducer" evidence="6">
    <location>
        <begin position="271"/>
        <end position="507"/>
    </location>
</feature>
<dbReference type="FunFam" id="1.10.287.950:FF:000001">
    <property type="entry name" value="Methyl-accepting chemotaxis sensory transducer"/>
    <property type="match status" value="1"/>
</dbReference>
<evidence type="ECO:0000256" key="3">
    <source>
        <dbReference type="ARBA" id="ARBA00029447"/>
    </source>
</evidence>
<keyword evidence="5" id="KW-0472">Membrane</keyword>
<dbReference type="GO" id="GO:0007165">
    <property type="term" value="P:signal transduction"/>
    <property type="evidence" value="ECO:0007669"/>
    <property type="project" value="UniProtKB-KW"/>
</dbReference>
<organism evidence="8 9">
    <name type="scientific">Chitinilyticum piscinae</name>
    <dbReference type="NCBI Taxonomy" id="2866724"/>
    <lineage>
        <taxon>Bacteria</taxon>
        <taxon>Pseudomonadati</taxon>
        <taxon>Pseudomonadota</taxon>
        <taxon>Betaproteobacteria</taxon>
        <taxon>Neisseriales</taxon>
        <taxon>Chitinibacteraceae</taxon>
        <taxon>Chitinilyticum</taxon>
    </lineage>
</organism>
<dbReference type="Proteomes" id="UP000604481">
    <property type="component" value="Unassembled WGS sequence"/>
</dbReference>
<evidence type="ECO:0000313" key="8">
    <source>
        <dbReference type="EMBL" id="MBE9609614.1"/>
    </source>
</evidence>